<evidence type="ECO:0000313" key="1">
    <source>
        <dbReference type="EMBL" id="NUY04727.1"/>
    </source>
</evidence>
<accession>A0A7Y6N264</accession>
<reference evidence="1 2" key="1">
    <citation type="submission" date="2020-02" db="EMBL/GenBank/DDBJ databases">
        <title>Paraburkholderia simonii sp. nov. and Paraburkholderia youngii sp. nov. Brazilian and Mexican Mimosa-associated rhizobia.</title>
        <authorList>
            <person name="Mavima L."/>
            <person name="Beukes C.W."/>
            <person name="Chan W.Y."/>
            <person name="Palmer M."/>
            <person name="De Meyer S.E."/>
            <person name="James E.K."/>
            <person name="Venter S.N."/>
            <person name="Steenkamp E.T."/>
        </authorList>
    </citation>
    <scope>NUCLEOTIDE SEQUENCE [LARGE SCALE GENOMIC DNA]</scope>
    <source>
        <strain evidence="1 2">JPY169</strain>
    </source>
</reference>
<gene>
    <name evidence="1" type="ORF">G5S42_34715</name>
</gene>
<comment type="caution">
    <text evidence="1">The sequence shown here is derived from an EMBL/GenBank/DDBJ whole genome shotgun (WGS) entry which is preliminary data.</text>
</comment>
<dbReference type="Proteomes" id="UP000594380">
    <property type="component" value="Unassembled WGS sequence"/>
</dbReference>
<dbReference type="AlphaFoldDB" id="A0A7Y6N264"/>
<organism evidence="1 2">
    <name type="scientific">Paraburkholderia youngii</name>
    <dbReference type="NCBI Taxonomy" id="2782701"/>
    <lineage>
        <taxon>Bacteria</taxon>
        <taxon>Pseudomonadati</taxon>
        <taxon>Pseudomonadota</taxon>
        <taxon>Betaproteobacteria</taxon>
        <taxon>Burkholderiales</taxon>
        <taxon>Burkholderiaceae</taxon>
        <taxon>Paraburkholderia</taxon>
    </lineage>
</organism>
<dbReference type="RefSeq" id="WP_176111243.1">
    <property type="nucleotide sequence ID" value="NZ_JAALDK010000002.1"/>
</dbReference>
<sequence length="80" mass="8782">MTAIDVRSALQDHVAGQVSLAALLPAMRDVARMLDAQSLIKATIHMRTVPSTSSAFMTLSLRTHPVRKQGQRPITSDYLH</sequence>
<evidence type="ECO:0000313" key="2">
    <source>
        <dbReference type="Proteomes" id="UP000594380"/>
    </source>
</evidence>
<proteinExistence type="predicted"/>
<dbReference type="EMBL" id="JAALDK010000002">
    <property type="protein sequence ID" value="NUY04727.1"/>
    <property type="molecule type" value="Genomic_DNA"/>
</dbReference>
<dbReference type="GeneID" id="301105505"/>
<protein>
    <submittedName>
        <fullName evidence="1">Uncharacterized protein</fullName>
    </submittedName>
</protein>
<name>A0A7Y6N264_9BURK</name>